<dbReference type="GO" id="GO:0005634">
    <property type="term" value="C:nucleus"/>
    <property type="evidence" value="ECO:0007669"/>
    <property type="project" value="UniProtKB-SubCell"/>
</dbReference>
<dbReference type="InterPro" id="IPR051236">
    <property type="entry name" value="HAT_RTT109-like"/>
</dbReference>
<organism evidence="11 12">
    <name type="scientific">Lasiodiplodia theobromae</name>
    <dbReference type="NCBI Taxonomy" id="45133"/>
    <lineage>
        <taxon>Eukaryota</taxon>
        <taxon>Fungi</taxon>
        <taxon>Dikarya</taxon>
        <taxon>Ascomycota</taxon>
        <taxon>Pezizomycotina</taxon>
        <taxon>Dothideomycetes</taxon>
        <taxon>Dothideomycetes incertae sedis</taxon>
        <taxon>Botryosphaeriales</taxon>
        <taxon>Botryosphaeriaceae</taxon>
        <taxon>Lasiodiplodia</taxon>
    </lineage>
</organism>
<feature type="compositionally biased region" description="Basic and acidic residues" evidence="10">
    <location>
        <begin position="262"/>
        <end position="272"/>
    </location>
</feature>
<protein>
    <recommendedName>
        <fullName evidence="2">histone acetyltransferase</fullName>
        <ecNumber evidence="2">2.3.1.48</ecNumber>
    </recommendedName>
</protein>
<name>A0A5N5DJW0_9PEZI</name>
<evidence type="ECO:0000313" key="12">
    <source>
        <dbReference type="Proteomes" id="UP000325902"/>
    </source>
</evidence>
<comment type="subcellular location">
    <subcellularLocation>
        <location evidence="1">Nucleus</location>
    </subcellularLocation>
</comment>
<evidence type="ECO:0000256" key="4">
    <source>
        <dbReference type="ARBA" id="ARBA00022763"/>
    </source>
</evidence>
<feature type="region of interest" description="Disordered" evidence="10">
    <location>
        <begin position="335"/>
        <end position="438"/>
    </location>
</feature>
<evidence type="ECO:0000256" key="9">
    <source>
        <dbReference type="ARBA" id="ARBA00048940"/>
    </source>
</evidence>
<feature type="compositionally biased region" description="Low complexity" evidence="10">
    <location>
        <begin position="552"/>
        <end position="574"/>
    </location>
</feature>
<dbReference type="Pfam" id="PF08214">
    <property type="entry name" value="HAT_KAT11"/>
    <property type="match status" value="1"/>
</dbReference>
<keyword evidence="6" id="KW-0805">Transcription regulation</keyword>
<comment type="catalytic activity">
    <reaction evidence="9">
        <text>L-lysyl-[histone] + acetyl-CoA = N(6)-acetyl-L-lysyl-[histone] + CoA + H(+)</text>
        <dbReference type="Rhea" id="RHEA:21992"/>
        <dbReference type="Rhea" id="RHEA-COMP:9845"/>
        <dbReference type="Rhea" id="RHEA-COMP:11338"/>
        <dbReference type="ChEBI" id="CHEBI:15378"/>
        <dbReference type="ChEBI" id="CHEBI:29969"/>
        <dbReference type="ChEBI" id="CHEBI:57287"/>
        <dbReference type="ChEBI" id="CHEBI:57288"/>
        <dbReference type="ChEBI" id="CHEBI:61930"/>
        <dbReference type="EC" id="2.3.1.48"/>
    </reaction>
    <physiologicalReaction direction="left-to-right" evidence="9">
        <dbReference type="Rhea" id="RHEA:21993"/>
    </physiologicalReaction>
</comment>
<evidence type="ECO:0000256" key="2">
    <source>
        <dbReference type="ARBA" id="ARBA00013184"/>
    </source>
</evidence>
<keyword evidence="5" id="KW-0007">Acetylation</keyword>
<evidence type="ECO:0000256" key="10">
    <source>
        <dbReference type="SAM" id="MobiDB-lite"/>
    </source>
</evidence>
<dbReference type="EMBL" id="VCHE01000013">
    <property type="protein sequence ID" value="KAB2578199.1"/>
    <property type="molecule type" value="Genomic_DNA"/>
</dbReference>
<evidence type="ECO:0000256" key="5">
    <source>
        <dbReference type="ARBA" id="ARBA00022990"/>
    </source>
</evidence>
<feature type="compositionally biased region" description="Low complexity" evidence="10">
    <location>
        <begin position="419"/>
        <end position="438"/>
    </location>
</feature>
<feature type="compositionally biased region" description="Polar residues" evidence="10">
    <location>
        <begin position="284"/>
        <end position="295"/>
    </location>
</feature>
<comment type="caution">
    <text evidence="11">The sequence shown here is derived from an EMBL/GenBank/DDBJ whole genome shotgun (WGS) entry which is preliminary data.</text>
</comment>
<accession>A0A5N5DJW0</accession>
<evidence type="ECO:0000313" key="11">
    <source>
        <dbReference type="EMBL" id="KAB2578199.1"/>
    </source>
</evidence>
<dbReference type="EC" id="2.3.1.48" evidence="2"/>
<dbReference type="GO" id="GO:0032931">
    <property type="term" value="F:histone H3K56 acetyltransferase activity"/>
    <property type="evidence" value="ECO:0007669"/>
    <property type="project" value="TreeGrafter"/>
</dbReference>
<dbReference type="AlphaFoldDB" id="A0A5N5DJW0"/>
<keyword evidence="3 11" id="KW-0808">Transferase</keyword>
<evidence type="ECO:0000256" key="3">
    <source>
        <dbReference type="ARBA" id="ARBA00022679"/>
    </source>
</evidence>
<dbReference type="GO" id="GO:0006355">
    <property type="term" value="P:regulation of DNA-templated transcription"/>
    <property type="evidence" value="ECO:0007669"/>
    <property type="project" value="InterPro"/>
</dbReference>
<dbReference type="GO" id="GO:0006974">
    <property type="term" value="P:DNA damage response"/>
    <property type="evidence" value="ECO:0007669"/>
    <property type="project" value="UniProtKB-KW"/>
</dbReference>
<evidence type="ECO:0000256" key="1">
    <source>
        <dbReference type="ARBA" id="ARBA00004123"/>
    </source>
</evidence>
<dbReference type="OrthoDB" id="3361892at2759"/>
<feature type="region of interest" description="Disordered" evidence="10">
    <location>
        <begin position="544"/>
        <end position="574"/>
    </location>
</feature>
<proteinExistence type="predicted"/>
<keyword evidence="7" id="KW-0804">Transcription</keyword>
<keyword evidence="12" id="KW-1185">Reference proteome</keyword>
<gene>
    <name evidence="11" type="primary">rtt109</name>
    <name evidence="11" type="ORF">DBV05_g3126</name>
</gene>
<sequence>MADLSSASLGDLLAEALPQGAKFTYYHISTPPTKCGAIFSAPPGARSERTYCESHFLNVSITPDDEQQQRDHKAAGEVLVFAIEVLIYTTSHLTTIFVSKADSTGYLSLLKLPRTTSSPIRAISTTFVSWLVKHRQRPATRLVVSLFARAQDQYLFPGSIENTNKHVADDTALVKWWCKVLDPVLRAYTPEASGKPHSDPVAQTTAQGHLIIPGFERNDTLRFFPPSVRTDPPEQKRWKHGHPLLDISRHPSAPPRCLIPHFPDDPKSRYMDELDDELPDGGNASVTSPSRGTGQWRSVRSLEQFWEMMSFRQECSSGRLVGFIWVVFTPTDVDTTSDASDDADAVASGPSGQPQAITNSLAEMLSQPPTTPPKKDKKSSSRNSSHTPRRRSSKLTGPIIPRLPRIKSSSSQTSNPDNTAATSASSTATPSSSSVPESSRYYVWPAHSRGTLVVDEKDYKRATDLLLHHNFAERVIATVSTRRWIEEVAVLGSRGGTTGWGVVVVGRNAAAVAAISAGAAEHGSGVGNNGAQTINTLNTSMVRKKRKGGGTDADAVQQQQQQQPSPDDKAAAAAAGGVNVLSAGLVRKKPKTDGDGIASPAVENVGPAEAAATVAEPVNVLSSNLVRKKPKA</sequence>
<evidence type="ECO:0000256" key="6">
    <source>
        <dbReference type="ARBA" id="ARBA00023015"/>
    </source>
</evidence>
<evidence type="ECO:0000256" key="7">
    <source>
        <dbReference type="ARBA" id="ARBA00023163"/>
    </source>
</evidence>
<dbReference type="Proteomes" id="UP000325902">
    <property type="component" value="Unassembled WGS sequence"/>
</dbReference>
<dbReference type="PROSITE" id="PS51728">
    <property type="entry name" value="RTT109_HAT"/>
    <property type="match status" value="1"/>
</dbReference>
<keyword evidence="4" id="KW-0227">DNA damage</keyword>
<dbReference type="PANTHER" id="PTHR31571">
    <property type="entry name" value="ALTERED INHERITANCE OF MITOCHONDRIA PROTEIN 6"/>
    <property type="match status" value="1"/>
</dbReference>
<dbReference type="SMART" id="SM01250">
    <property type="entry name" value="KAT11"/>
    <property type="match status" value="1"/>
</dbReference>
<evidence type="ECO:0000256" key="8">
    <source>
        <dbReference type="ARBA" id="ARBA00023242"/>
    </source>
</evidence>
<dbReference type="InterPro" id="IPR013178">
    <property type="entry name" value="Histone_AcTrfase_Rtt109/CBP"/>
</dbReference>
<feature type="compositionally biased region" description="Polar residues" evidence="10">
    <location>
        <begin position="407"/>
        <end position="418"/>
    </location>
</feature>
<dbReference type="PANTHER" id="PTHR31571:SF2">
    <property type="entry name" value="HISTONE ACETYLTRANSFERASE RTT109"/>
    <property type="match status" value="1"/>
</dbReference>
<feature type="region of interest" description="Disordered" evidence="10">
    <location>
        <begin position="249"/>
        <end position="295"/>
    </location>
</feature>
<reference evidence="11 12" key="1">
    <citation type="journal article" date="2019" name="Sci. Rep.">
        <title>A multi-omics analysis of the grapevine pathogen Lasiodiplodia theobromae reveals that temperature affects the expression of virulence- and pathogenicity-related genes.</title>
        <authorList>
            <person name="Felix C."/>
            <person name="Meneses R."/>
            <person name="Goncalves M.F.M."/>
            <person name="Tilleman L."/>
            <person name="Duarte A.S."/>
            <person name="Jorrin-Novo J.V."/>
            <person name="Van de Peer Y."/>
            <person name="Deforce D."/>
            <person name="Van Nieuwerburgh F."/>
            <person name="Esteves A.C."/>
            <person name="Alves A."/>
        </authorList>
    </citation>
    <scope>NUCLEOTIDE SEQUENCE [LARGE SCALE GENOMIC DNA]</scope>
    <source>
        <strain evidence="11 12">LA-SOL3</strain>
    </source>
</reference>
<dbReference type="InterPro" id="IPR016849">
    <property type="entry name" value="Rtt109"/>
</dbReference>
<keyword evidence="8" id="KW-0539">Nucleus</keyword>